<dbReference type="Gene3D" id="2.30.30.40">
    <property type="entry name" value="SH3 Domains"/>
    <property type="match status" value="1"/>
</dbReference>
<dbReference type="AlphaFoldDB" id="A0AAQ0B4D9"/>
<reference evidence="2" key="1">
    <citation type="submission" date="2019-09" db="EMBL/GenBank/DDBJ databases">
        <title>Comparative Genomics of Leptospira interrogans Reveals Genome Plasticity - A Common Adaptive Strategy for Survival in Various Hosts.</title>
        <authorList>
            <person name="Ramli S.R."/>
            <person name="Bunk B."/>
            <person name="Goris M."/>
            <person name="Bhuju S."/>
            <person name="Jarek M."/>
            <person name="Sproer C."/>
            <person name="Mustakim S."/>
            <person name="Strommenger B."/>
            <person name="Pessler F."/>
        </authorList>
    </citation>
    <scope>NUCLEOTIDE SEQUENCE</scope>
    <source>
        <strain evidence="2">1489</strain>
        <plasmid evidence="2">p2</plasmid>
    </source>
</reference>
<organism evidence="2 3">
    <name type="scientific">Leptospira interrogans serovar Bataviae</name>
    <dbReference type="NCBI Taxonomy" id="312175"/>
    <lineage>
        <taxon>Bacteria</taxon>
        <taxon>Pseudomonadati</taxon>
        <taxon>Spirochaetota</taxon>
        <taxon>Spirochaetia</taxon>
        <taxon>Leptospirales</taxon>
        <taxon>Leptospiraceae</taxon>
        <taxon>Leptospira</taxon>
    </lineage>
</organism>
<name>A0AAQ0B4D9_LEPIR</name>
<dbReference type="EMBL" id="CP043898">
    <property type="protein sequence ID" value="QOI53270.1"/>
    <property type="molecule type" value="Genomic_DNA"/>
</dbReference>
<proteinExistence type="predicted"/>
<dbReference type="PROSITE" id="PS51257">
    <property type="entry name" value="PROKAR_LIPOPROTEIN"/>
    <property type="match status" value="1"/>
</dbReference>
<dbReference type="Pfam" id="PF08239">
    <property type="entry name" value="SH3_3"/>
    <property type="match status" value="1"/>
</dbReference>
<keyword evidence="2" id="KW-0614">Plasmid</keyword>
<dbReference type="RefSeq" id="WP_192505195.1">
    <property type="nucleotide sequence ID" value="NZ_CP043898.1"/>
</dbReference>
<evidence type="ECO:0000313" key="2">
    <source>
        <dbReference type="EMBL" id="QOI53270.1"/>
    </source>
</evidence>
<dbReference type="InterPro" id="IPR003646">
    <property type="entry name" value="SH3-like_bac-type"/>
</dbReference>
<feature type="domain" description="SH3b" evidence="1">
    <location>
        <begin position="29"/>
        <end position="102"/>
    </location>
</feature>
<evidence type="ECO:0000313" key="3">
    <source>
        <dbReference type="Proteomes" id="UP000663255"/>
    </source>
</evidence>
<gene>
    <name evidence="2" type="ORF">Lepto1489_23310</name>
</gene>
<accession>A0AAQ0B4D9</accession>
<protein>
    <submittedName>
        <fullName evidence="2">SH3 domain-containing protein</fullName>
    </submittedName>
</protein>
<dbReference type="PROSITE" id="PS51781">
    <property type="entry name" value="SH3B"/>
    <property type="match status" value="1"/>
</dbReference>
<geneLocation type="plasmid" evidence="2 3">
    <name>p2</name>
</geneLocation>
<evidence type="ECO:0000259" key="1">
    <source>
        <dbReference type="PROSITE" id="PS51781"/>
    </source>
</evidence>
<dbReference type="Proteomes" id="UP000663255">
    <property type="component" value="Plasmid p2"/>
</dbReference>
<sequence length="357" mass="41114">MKIRKIILLLLICSFLACDRINKEEKYSVKNLYVVPESGIKLRKDPNLSGTVIEVIPKDTMLIIFGEANDEVEIDKIKGKWFKARFYDKEGWVFSGYLSNSPSLEILKKYRIGDYSSFSKPLNIFSRPDQNSSIIFNKATHGKLLRVLPKAIVIENIPGRWSEIVQKVDKIEYRGWIFNSNLVTDEEVYNLYSPEIRKLIESAVGRFVRPEIHSSTDNYIVISLNSTESYTCNAYGSSDCINLIFYKGNKIYTDYKKSSLGLFDRIVGDYAFFSYELGEGDNCSYFHETTTSVLNLKSLTVFRINKNLNAKCNNCNPMSDNGCLKDKWQTSESMQFFDDYGKELRKEEIPVEILQSI</sequence>